<dbReference type="Proteomes" id="UP000643525">
    <property type="component" value="Unassembled WGS sequence"/>
</dbReference>
<dbReference type="EMBL" id="JADBED010000002">
    <property type="protein sequence ID" value="MBE1525507.1"/>
    <property type="molecule type" value="Genomic_DNA"/>
</dbReference>
<comment type="caution">
    <text evidence="1">The sequence shown here is derived from an EMBL/GenBank/DDBJ whole genome shotgun (WGS) entry which is preliminary data.</text>
</comment>
<reference evidence="1 2" key="1">
    <citation type="submission" date="2020-10" db="EMBL/GenBank/DDBJ databases">
        <title>Sequencing the genomes of 1000 actinobacteria strains.</title>
        <authorList>
            <person name="Klenk H.-P."/>
        </authorList>
    </citation>
    <scope>NUCLEOTIDE SEQUENCE [LARGE SCALE GENOMIC DNA]</scope>
    <source>
        <strain evidence="1 2">DSM 15666</strain>
    </source>
</reference>
<evidence type="ECO:0000313" key="2">
    <source>
        <dbReference type="Proteomes" id="UP000643525"/>
    </source>
</evidence>
<gene>
    <name evidence="1" type="ORF">H4W27_002681</name>
</gene>
<name>A0ABR9JIZ5_9MICC</name>
<sequence length="383" mass="42178">MLEELSSVGTGWTGQAMFSSGAGLRDPHVSYGWLDQWADQALRAVSVVIETPRSTTINDQVLRRRGGAGVLLAPTLRLLRSDPQRYLAPREAGILNVEGQQYDPLRVVARRRGSTLDTIANRRALAILGWVDRLSKDVIEASVNTDAVARARLWSNRARALLNRPLAQTLGQQALSAQPRQAEEITDGAYQATYRIASDLLERFGWSASLQPRSRLSYVQQSDMIFQAYAASRLAREFGMVQTSSVLGSVQPAFSGQKFDLYYDTRPPSDVLRSWRSFSHRPDLSRPDLLLYERRSGRVAVIDAKYRRARDGGSSEDSRRDMSSYMSLYGLTAVTVLFPGTKSSVEEVSGKGHRIVEAAVSPSITNIVDVAKAVAGTLAAPAF</sequence>
<proteinExistence type="predicted"/>
<evidence type="ECO:0000313" key="1">
    <source>
        <dbReference type="EMBL" id="MBE1525507.1"/>
    </source>
</evidence>
<accession>A0ABR9JIZ5</accession>
<organism evidence="1 2">
    <name type="scientific">Nesterenkonia lutea</name>
    <dbReference type="NCBI Taxonomy" id="272919"/>
    <lineage>
        <taxon>Bacteria</taxon>
        <taxon>Bacillati</taxon>
        <taxon>Actinomycetota</taxon>
        <taxon>Actinomycetes</taxon>
        <taxon>Micrococcales</taxon>
        <taxon>Micrococcaceae</taxon>
        <taxon>Nesterenkonia</taxon>
    </lineage>
</organism>
<evidence type="ECO:0008006" key="3">
    <source>
        <dbReference type="Google" id="ProtNLM"/>
    </source>
</evidence>
<keyword evidence="2" id="KW-1185">Reference proteome</keyword>
<protein>
    <recommendedName>
        <fullName evidence="3">Restriction endonuclease</fullName>
    </recommendedName>
</protein>